<evidence type="ECO:0000313" key="3">
    <source>
        <dbReference type="Proteomes" id="UP001497480"/>
    </source>
</evidence>
<evidence type="ECO:0000256" key="1">
    <source>
        <dbReference type="SAM" id="MobiDB-lite"/>
    </source>
</evidence>
<dbReference type="AlphaFoldDB" id="A0AAV1W3F4"/>
<protein>
    <recommendedName>
        <fullName evidence="4">Transmembrane protein</fullName>
    </recommendedName>
</protein>
<evidence type="ECO:0000313" key="2">
    <source>
        <dbReference type="EMBL" id="CAL0303569.1"/>
    </source>
</evidence>
<accession>A0AAV1W3F4</accession>
<name>A0AAV1W3F4_LUPLU</name>
<comment type="caution">
    <text evidence="2">The sequence shown here is derived from an EMBL/GenBank/DDBJ whole genome shotgun (WGS) entry which is preliminary data.</text>
</comment>
<sequence>MGNVSTQKFALMRFCVPFLLVVTFFYATSAVATTQALGSEVSDTGKLVNEELAKPNLKVQDDEEAKSKGFVYEKPVFRWPFPRPVVNPIHVPKRAPKRFRGPRRNLSSPPPPRN</sequence>
<dbReference type="EMBL" id="CAXHTB010000003">
    <property type="protein sequence ID" value="CAL0303569.1"/>
    <property type="molecule type" value="Genomic_DNA"/>
</dbReference>
<feature type="compositionally biased region" description="Basic residues" evidence="1">
    <location>
        <begin position="92"/>
        <end position="103"/>
    </location>
</feature>
<proteinExistence type="predicted"/>
<keyword evidence="3" id="KW-1185">Reference proteome</keyword>
<organism evidence="2 3">
    <name type="scientific">Lupinus luteus</name>
    <name type="common">European yellow lupine</name>
    <dbReference type="NCBI Taxonomy" id="3873"/>
    <lineage>
        <taxon>Eukaryota</taxon>
        <taxon>Viridiplantae</taxon>
        <taxon>Streptophyta</taxon>
        <taxon>Embryophyta</taxon>
        <taxon>Tracheophyta</taxon>
        <taxon>Spermatophyta</taxon>
        <taxon>Magnoliopsida</taxon>
        <taxon>eudicotyledons</taxon>
        <taxon>Gunneridae</taxon>
        <taxon>Pentapetalae</taxon>
        <taxon>rosids</taxon>
        <taxon>fabids</taxon>
        <taxon>Fabales</taxon>
        <taxon>Fabaceae</taxon>
        <taxon>Papilionoideae</taxon>
        <taxon>50 kb inversion clade</taxon>
        <taxon>genistoids sensu lato</taxon>
        <taxon>core genistoids</taxon>
        <taxon>Genisteae</taxon>
        <taxon>Lupinus</taxon>
    </lineage>
</organism>
<evidence type="ECO:0008006" key="4">
    <source>
        <dbReference type="Google" id="ProtNLM"/>
    </source>
</evidence>
<gene>
    <name evidence="2" type="ORF">LLUT_LOCUS4629</name>
</gene>
<reference evidence="2 3" key="1">
    <citation type="submission" date="2024-03" db="EMBL/GenBank/DDBJ databases">
        <authorList>
            <person name="Martinez-Hernandez J."/>
        </authorList>
    </citation>
    <scope>NUCLEOTIDE SEQUENCE [LARGE SCALE GENOMIC DNA]</scope>
</reference>
<feature type="region of interest" description="Disordered" evidence="1">
    <location>
        <begin position="92"/>
        <end position="114"/>
    </location>
</feature>
<dbReference type="Proteomes" id="UP001497480">
    <property type="component" value="Unassembled WGS sequence"/>
</dbReference>